<dbReference type="OMA" id="IFKYSAY"/>
<evidence type="ECO:0000256" key="2">
    <source>
        <dbReference type="SAM" id="Phobius"/>
    </source>
</evidence>
<feature type="transmembrane region" description="Helical" evidence="2">
    <location>
        <begin position="566"/>
        <end position="589"/>
    </location>
</feature>
<dbReference type="Gramene" id="ABO93707">
    <property type="protein sequence ID" value="ABO93707"/>
    <property type="gene ID" value="OSTLU_23854"/>
</dbReference>
<reference evidence="3 4" key="1">
    <citation type="journal article" date="2007" name="Proc. Natl. Acad. Sci. U.S.A.">
        <title>The tiny eukaryote Ostreococcus provides genomic insights into the paradox of plankton speciation.</title>
        <authorList>
            <person name="Palenik B."/>
            <person name="Grimwood J."/>
            <person name="Aerts A."/>
            <person name="Rouze P."/>
            <person name="Salamov A."/>
            <person name="Putnam N."/>
            <person name="Dupont C."/>
            <person name="Jorgensen R."/>
            <person name="Derelle E."/>
            <person name="Rombauts S."/>
            <person name="Zhou K."/>
            <person name="Otillar R."/>
            <person name="Merchant S.S."/>
            <person name="Podell S."/>
            <person name="Gaasterland T."/>
            <person name="Napoli C."/>
            <person name="Gendler K."/>
            <person name="Manuell A."/>
            <person name="Tai V."/>
            <person name="Vallon O."/>
            <person name="Piganeau G."/>
            <person name="Jancek S."/>
            <person name="Heijde M."/>
            <person name="Jabbari K."/>
            <person name="Bowler C."/>
            <person name="Lohr M."/>
            <person name="Robbens S."/>
            <person name="Werner G."/>
            <person name="Dubchak I."/>
            <person name="Pazour G.J."/>
            <person name="Ren Q."/>
            <person name="Paulsen I."/>
            <person name="Delwiche C."/>
            <person name="Schmutz J."/>
            <person name="Rokhsar D."/>
            <person name="Van de Peer Y."/>
            <person name="Moreau H."/>
            <person name="Grigoriev I.V."/>
        </authorList>
    </citation>
    <scope>NUCLEOTIDE SEQUENCE [LARGE SCALE GENOMIC DNA]</scope>
    <source>
        <strain evidence="3 4">CCE9901</strain>
    </source>
</reference>
<dbReference type="HOGENOM" id="CLU_016635_0_0_1"/>
<sequence length="859" mass="91775">MASSARARSADAASATTPTTADATSTMFDLGKFGARGADARATRGTAVSAARGAGGGDDAVDASGAGDARARARATRATGGGKEDGLLEETGRGTLNPFDMDGSERETVRLKPGMTRGQFALLLASECALAVGLFALYTMIGFGDDVYSELANDGNWRLSWAIAGGSMALFAVLWILDAMEAARSRGRAIRRTVTFLFASVGVGGLVVSGMLSVKEYETLPLSFYVLFKAGLIRVFKGTVCKRTHNGSFLRHVAYASYFVSFASLTAWIVWVFGWDKKWSKRLFDEFSLRLGCDTTSTNGSSNAGDGEAGGCDNVAYIMYAAPLAVSALNLVYGLSCTKLSKQSSALQLIAILAVLVAFGTWVSVSLSAIEMGVANDVIQLAVVFCAIFGVACLITAGPHRIYRQLNSYQLTKKVVGYTQTDLAKALLFCCTMTLLPFTLAISAVSAAARRVGLTLHKPPPDAPKDGFLTYSTYALFAWWFADPTKIFKYSAYLSIFYFTFSIGVGKGAILFLAWLVDVLGSLNEYVVIGVFIAIGVGMFLLPPVPGPPIYLTGGILVVGTWEPKIGFWPAAFLCCLVCWFTKLFSCALQQKLIGEQMGKKPSIRYAVGINSLNMRAIRYCLEQKGFSRAKIAILCGGPDWPTSVLCGILKLDLLQIMIGTMPVLVLYLGYTTIAGALQLKVGSCGGDGAAASDSSSWGLLNSMFLALAFVSMLCTSLSAVYYMEQTVLTKREELDAMPIDEEVEELERLDRAKEEAYAAVTDWNHLSTLSKVSIVVAAVSGVLSCQLGAVLSQRSFESFSVSCPVAVKDVVKPTGWVSVGLIVVCTIFTSIFRSIAKKNVRSVLNVTQSAAQATATRP</sequence>
<feature type="transmembrane region" description="Helical" evidence="2">
    <location>
        <begin position="315"/>
        <end position="335"/>
    </location>
</feature>
<feature type="transmembrane region" description="Helical" evidence="2">
    <location>
        <begin position="490"/>
        <end position="514"/>
    </location>
</feature>
<protein>
    <submittedName>
        <fullName evidence="3">Uncharacterized protein</fullName>
    </submittedName>
</protein>
<gene>
    <name evidence="3" type="ORF">OSTLU_23854</name>
</gene>
<dbReference type="eggNOG" id="ENOG502RYKC">
    <property type="taxonomic scope" value="Eukaryota"/>
</dbReference>
<feature type="transmembrane region" description="Helical" evidence="2">
    <location>
        <begin position="347"/>
        <end position="367"/>
    </location>
</feature>
<dbReference type="EMBL" id="CP000581">
    <property type="protein sequence ID" value="ABO93707.1"/>
    <property type="molecule type" value="Genomic_DNA"/>
</dbReference>
<feature type="transmembrane region" description="Helical" evidence="2">
    <location>
        <begin position="654"/>
        <end position="678"/>
    </location>
</feature>
<evidence type="ECO:0000256" key="1">
    <source>
        <dbReference type="SAM" id="MobiDB-lite"/>
    </source>
</evidence>
<feature type="transmembrane region" description="Helical" evidence="2">
    <location>
        <begin position="814"/>
        <end position="833"/>
    </location>
</feature>
<feature type="transmembrane region" description="Helical" evidence="2">
    <location>
        <begin position="189"/>
        <end position="210"/>
    </location>
</feature>
<feature type="transmembrane region" description="Helical" evidence="2">
    <location>
        <begin position="698"/>
        <end position="723"/>
    </location>
</feature>
<feature type="transmembrane region" description="Helical" evidence="2">
    <location>
        <begin position="222"/>
        <end position="241"/>
    </location>
</feature>
<feature type="transmembrane region" description="Helical" evidence="2">
    <location>
        <begin position="120"/>
        <end position="139"/>
    </location>
</feature>
<feature type="region of interest" description="Disordered" evidence="1">
    <location>
        <begin position="47"/>
        <end position="103"/>
    </location>
</feature>
<dbReference type="RefSeq" id="XP_001415415.1">
    <property type="nucleotide sequence ID" value="XM_001415378.1"/>
</dbReference>
<keyword evidence="4" id="KW-1185">Reference proteome</keyword>
<dbReference type="KEGG" id="olu:OSTLU_23854"/>
<organism evidence="3 4">
    <name type="scientific">Ostreococcus lucimarinus (strain CCE9901)</name>
    <dbReference type="NCBI Taxonomy" id="436017"/>
    <lineage>
        <taxon>Eukaryota</taxon>
        <taxon>Viridiplantae</taxon>
        <taxon>Chlorophyta</taxon>
        <taxon>Mamiellophyceae</taxon>
        <taxon>Mamiellales</taxon>
        <taxon>Bathycoccaceae</taxon>
        <taxon>Ostreococcus</taxon>
    </lineage>
</organism>
<feature type="transmembrane region" description="Helical" evidence="2">
    <location>
        <begin position="379"/>
        <end position="402"/>
    </location>
</feature>
<name>A4RQN0_OSTLU</name>
<dbReference type="Proteomes" id="UP000001568">
    <property type="component" value="Chromosome 1"/>
</dbReference>
<accession>A4RQN0</accession>
<feature type="transmembrane region" description="Helical" evidence="2">
    <location>
        <begin position="159"/>
        <end position="177"/>
    </location>
</feature>
<evidence type="ECO:0000313" key="4">
    <source>
        <dbReference type="Proteomes" id="UP000001568"/>
    </source>
</evidence>
<feature type="region of interest" description="Disordered" evidence="1">
    <location>
        <begin position="1"/>
        <end position="21"/>
    </location>
</feature>
<dbReference type="GeneID" id="4999418"/>
<feature type="transmembrane region" description="Helical" evidence="2">
    <location>
        <begin position="253"/>
        <end position="274"/>
    </location>
</feature>
<evidence type="ECO:0000313" key="3">
    <source>
        <dbReference type="EMBL" id="ABO93707.1"/>
    </source>
</evidence>
<feature type="compositionally biased region" description="Basic and acidic residues" evidence="1">
    <location>
        <begin position="82"/>
        <end position="92"/>
    </location>
</feature>
<keyword evidence="2" id="KW-0472">Membrane</keyword>
<feature type="transmembrane region" description="Helical" evidence="2">
    <location>
        <begin position="773"/>
        <end position="794"/>
    </location>
</feature>
<keyword evidence="2" id="KW-1133">Transmembrane helix</keyword>
<proteinExistence type="predicted"/>
<feature type="transmembrane region" description="Helical" evidence="2">
    <location>
        <begin position="423"/>
        <end position="449"/>
    </location>
</feature>
<dbReference type="OrthoDB" id="498037at2759"/>
<feature type="transmembrane region" description="Helical" evidence="2">
    <location>
        <begin position="526"/>
        <end position="546"/>
    </location>
</feature>
<dbReference type="AlphaFoldDB" id="A4RQN0"/>
<keyword evidence="2" id="KW-0812">Transmembrane</keyword>